<protein>
    <submittedName>
        <fullName evidence="4">Polyketide synthase</fullName>
    </submittedName>
</protein>
<evidence type="ECO:0000313" key="4">
    <source>
        <dbReference type="EMBL" id="KYC40473.1"/>
    </source>
</evidence>
<dbReference type="PANTHER" id="PTHR43775:SF51">
    <property type="entry name" value="INACTIVE PHENOLPHTHIOCEROL SYNTHESIS POLYKETIDE SYNTHASE TYPE I PKS1-RELATED"/>
    <property type="match status" value="1"/>
</dbReference>
<dbReference type="STRING" id="128403.WA1_26475"/>
<dbReference type="AlphaFoldDB" id="A0A139X756"/>
<evidence type="ECO:0000313" key="5">
    <source>
        <dbReference type="Proteomes" id="UP000076925"/>
    </source>
</evidence>
<dbReference type="PANTHER" id="PTHR43775">
    <property type="entry name" value="FATTY ACID SYNTHASE"/>
    <property type="match status" value="1"/>
</dbReference>
<dbReference type="Gene3D" id="3.40.50.720">
    <property type="entry name" value="NAD(P)-binding Rossmann-like Domain"/>
    <property type="match status" value="1"/>
</dbReference>
<accession>A0A139X756</accession>
<feature type="active site" description="Proton donor; for dehydratase activity" evidence="2">
    <location>
        <position position="488"/>
    </location>
</feature>
<feature type="domain" description="PKS/mFAS DH" evidence="3">
    <location>
        <begin position="283"/>
        <end position="571"/>
    </location>
</feature>
<dbReference type="InterPro" id="IPR049551">
    <property type="entry name" value="PKS_DH_C"/>
</dbReference>
<dbReference type="RefSeq" id="WP_017746875.1">
    <property type="nucleotide sequence ID" value="NZ_KQ976354.1"/>
</dbReference>
<evidence type="ECO:0000256" key="1">
    <source>
        <dbReference type="ARBA" id="ARBA00022679"/>
    </source>
</evidence>
<dbReference type="InterPro" id="IPR049552">
    <property type="entry name" value="PKS_DH_N"/>
</dbReference>
<organism evidence="4 5">
    <name type="scientific">Scytonema hofmannii PCC 7110</name>
    <dbReference type="NCBI Taxonomy" id="128403"/>
    <lineage>
        <taxon>Bacteria</taxon>
        <taxon>Bacillati</taxon>
        <taxon>Cyanobacteriota</taxon>
        <taxon>Cyanophyceae</taxon>
        <taxon>Nostocales</taxon>
        <taxon>Scytonemataceae</taxon>
        <taxon>Scytonema</taxon>
    </lineage>
</organism>
<proteinExistence type="predicted"/>
<name>A0A139X756_9CYAN</name>
<dbReference type="EMBL" id="ANNX02000028">
    <property type="protein sequence ID" value="KYC40473.1"/>
    <property type="molecule type" value="Genomic_DNA"/>
</dbReference>
<dbReference type="InterPro" id="IPR057326">
    <property type="entry name" value="KR_dom"/>
</dbReference>
<dbReference type="InterPro" id="IPR049900">
    <property type="entry name" value="PKS_mFAS_DH"/>
</dbReference>
<comment type="caution">
    <text evidence="4">The sequence shown here is derived from an EMBL/GenBank/DDBJ whole genome shotgun (WGS) entry which is preliminary data.</text>
</comment>
<dbReference type="OrthoDB" id="9778690at2"/>
<sequence>MNTNTTINSSSVILISGGGRGVTAQCAIKLAEEYRCKFILLGRSELTESEPTWAKGCFDEAQLKKRIMQDLMTQGDKPTPVKVQKDFNSLLAQREIKSTISAIQQVGGQVEYLSTDITNKSSLQALASVVQSIGQITGIIHGAGVLADKLIENKTERDFDSVYAAKIEGLENLLSCVNVNQLDFIVLFSSFVAFYGNAGQSDYALANEILNKTAYLLQRKSPSCRVVSIGWGPWDGGMVTPELKKVFSQLNMELIPLEVGAQMLVDELKPCYHGTAQTLVMSSAIAALPQPLYSKSQTFRFRRKLTLAANPFVCDHAFGGKAVLPAMCSIAWIVNACEQIYPGYKFFSCSNYKVLKGIVFDQSLSTEYVLDIKEVNQVNSGEIDFEVLVWSESPKGIPYYHYSTQVKLLQEFPQERHFKSLNITQDPALLSLFPYQNGTLFHKRKFQGIKQILQITSDRMIARCKLDKIDIRTQGQFPVKTFNPYTSDILFQCLLVWVRHFYNLASLPLQVKKLEQFREISFEQEFYVSLEVTSNQETNFFASGTLYDSQGEIYMKISDMQVTASDRLNPLFLNNSLSRLG</sequence>
<dbReference type="SMART" id="SM00822">
    <property type="entry name" value="PKS_KR"/>
    <property type="match status" value="1"/>
</dbReference>
<dbReference type="CDD" id="cd08953">
    <property type="entry name" value="KR_2_SDR_x"/>
    <property type="match status" value="1"/>
</dbReference>
<dbReference type="SUPFAM" id="SSF51735">
    <property type="entry name" value="NAD(P)-binding Rossmann-fold domains"/>
    <property type="match status" value="1"/>
</dbReference>
<dbReference type="InterPro" id="IPR050091">
    <property type="entry name" value="PKS_NRPS_Biosynth_Enz"/>
</dbReference>
<keyword evidence="1" id="KW-0808">Transferase</keyword>
<feature type="active site" description="Proton acceptor; for dehydratase activity" evidence="2">
    <location>
        <position position="316"/>
    </location>
</feature>
<dbReference type="Pfam" id="PF08659">
    <property type="entry name" value="KR"/>
    <property type="match status" value="1"/>
</dbReference>
<feature type="region of interest" description="N-terminal hotdog fold" evidence="2">
    <location>
        <begin position="283"/>
        <end position="413"/>
    </location>
</feature>
<dbReference type="Gene3D" id="3.10.129.110">
    <property type="entry name" value="Polyketide synthase dehydratase"/>
    <property type="match status" value="1"/>
</dbReference>
<dbReference type="Pfam" id="PF14765">
    <property type="entry name" value="PS-DH"/>
    <property type="match status" value="1"/>
</dbReference>
<dbReference type="Pfam" id="PF21089">
    <property type="entry name" value="PKS_DH_N"/>
    <property type="match status" value="1"/>
</dbReference>
<dbReference type="InterPro" id="IPR013968">
    <property type="entry name" value="PKS_KR"/>
</dbReference>
<evidence type="ECO:0000259" key="3">
    <source>
        <dbReference type="PROSITE" id="PS52019"/>
    </source>
</evidence>
<dbReference type="Proteomes" id="UP000076925">
    <property type="component" value="Unassembled WGS sequence"/>
</dbReference>
<dbReference type="GO" id="GO:0004312">
    <property type="term" value="F:fatty acid synthase activity"/>
    <property type="evidence" value="ECO:0007669"/>
    <property type="project" value="TreeGrafter"/>
</dbReference>
<evidence type="ECO:0000256" key="2">
    <source>
        <dbReference type="PROSITE-ProRule" id="PRU01363"/>
    </source>
</evidence>
<reference evidence="4 5" key="1">
    <citation type="journal article" date="2013" name="Genome Biol. Evol.">
        <title>Genomes of Stigonematalean cyanobacteria (subsection V) and the evolution of oxygenic photosynthesis from prokaryotes to plastids.</title>
        <authorList>
            <person name="Dagan T."/>
            <person name="Roettger M."/>
            <person name="Stucken K."/>
            <person name="Landan G."/>
            <person name="Koch R."/>
            <person name="Major P."/>
            <person name="Gould S.B."/>
            <person name="Goremykin V.V."/>
            <person name="Rippka R."/>
            <person name="Tandeau de Marsac N."/>
            <person name="Gugger M."/>
            <person name="Lockhart P.J."/>
            <person name="Allen J.F."/>
            <person name="Brune I."/>
            <person name="Maus I."/>
            <person name="Puhler A."/>
            <person name="Martin W.F."/>
        </authorList>
    </citation>
    <scope>NUCLEOTIDE SEQUENCE [LARGE SCALE GENOMIC DNA]</scope>
    <source>
        <strain evidence="4 5">PCC 7110</strain>
    </source>
</reference>
<dbReference type="GO" id="GO:0006633">
    <property type="term" value="P:fatty acid biosynthetic process"/>
    <property type="evidence" value="ECO:0007669"/>
    <property type="project" value="TreeGrafter"/>
</dbReference>
<keyword evidence="5" id="KW-1185">Reference proteome</keyword>
<dbReference type="InterPro" id="IPR036291">
    <property type="entry name" value="NAD(P)-bd_dom_sf"/>
</dbReference>
<feature type="region of interest" description="C-terminal hotdog fold" evidence="2">
    <location>
        <begin position="426"/>
        <end position="571"/>
    </location>
</feature>
<dbReference type="InterPro" id="IPR042104">
    <property type="entry name" value="PKS_dehydratase_sf"/>
</dbReference>
<dbReference type="PROSITE" id="PS52019">
    <property type="entry name" value="PKS_MFAS_DH"/>
    <property type="match status" value="1"/>
</dbReference>
<gene>
    <name evidence="4" type="ORF">WA1_26475</name>
</gene>